<dbReference type="Proteomes" id="UP000176236">
    <property type="component" value="Chromosome"/>
</dbReference>
<dbReference type="SUPFAM" id="SSF55729">
    <property type="entry name" value="Acyl-CoA N-acyltransferases (Nat)"/>
    <property type="match status" value="1"/>
</dbReference>
<dbReference type="InterPro" id="IPR000182">
    <property type="entry name" value="GNAT_dom"/>
</dbReference>
<evidence type="ECO:0000259" key="1">
    <source>
        <dbReference type="PROSITE" id="PS51186"/>
    </source>
</evidence>
<dbReference type="GO" id="GO:0016747">
    <property type="term" value="F:acyltransferase activity, transferring groups other than amino-acyl groups"/>
    <property type="evidence" value="ECO:0007669"/>
    <property type="project" value="InterPro"/>
</dbReference>
<gene>
    <name evidence="2" type="ORF">AJ89_10365</name>
</gene>
<reference evidence="2" key="1">
    <citation type="journal article" date="2016" name="Appl. Microbiol. Biotechnol.">
        <title>Adhesion of the genome-sequenced Lactococcus lactis subsp. cremoris IBB477 strain is mediated by specific molecular determinants.</title>
        <authorList>
            <person name="Radziwill-Bienkowska J.M."/>
            <person name="Le D.T."/>
            <person name="Szczesny P."/>
            <person name="Duviau M.P."/>
            <person name="Aleksandrzak-Piekarczyk T."/>
            <person name="Loubiere P."/>
            <person name="Mercier-Bonin M."/>
            <person name="Bardowski J.K."/>
            <person name="Kowalczyk M."/>
        </authorList>
    </citation>
    <scope>NUCLEOTIDE SEQUENCE [LARGE SCALE GENOMIC DNA]</scope>
    <source>
        <strain evidence="2">IBB477</strain>
    </source>
</reference>
<accession>A0A1E7G2D8</accession>
<dbReference type="EMBL" id="JMMZ01000029">
    <property type="protein sequence ID" value="OEU39120.1"/>
    <property type="molecule type" value="Genomic_DNA"/>
</dbReference>
<proteinExistence type="predicted"/>
<organism evidence="2">
    <name type="scientific">Lactococcus cremoris subsp. cremoris IBB477</name>
    <dbReference type="NCBI Taxonomy" id="1449093"/>
    <lineage>
        <taxon>Bacteria</taxon>
        <taxon>Bacillati</taxon>
        <taxon>Bacillota</taxon>
        <taxon>Bacilli</taxon>
        <taxon>Lactobacillales</taxon>
        <taxon>Streptococcaceae</taxon>
        <taxon>Lactococcus</taxon>
        <taxon>Lactococcus cremoris subsp. cremoris</taxon>
    </lineage>
</organism>
<dbReference type="AlphaFoldDB" id="A0A1E7G2D8"/>
<name>A0A1E7G2D8_LACLC</name>
<protein>
    <submittedName>
        <fullName evidence="2">Acetyltransferase</fullName>
    </submittedName>
</protein>
<dbReference type="PROSITE" id="PS51186">
    <property type="entry name" value="GNAT"/>
    <property type="match status" value="1"/>
</dbReference>
<dbReference type="InterPro" id="IPR016181">
    <property type="entry name" value="Acyl_CoA_acyltransferase"/>
</dbReference>
<keyword evidence="2" id="KW-0808">Transferase</keyword>
<comment type="caution">
    <text evidence="2">The sequence shown here is derived from an EMBL/GenBank/DDBJ whole genome shotgun (WGS) entry which is preliminary data.</text>
</comment>
<sequence>MKIITYEEKYRDDLIFMILEAKDSIGRIPAINPDLLNIKEEYLDKGDSFWLLIDVEDRVIGSISYSSLPNSSEVFLHRFFIKSKLKNKGLGSKLLYFVEDYLKKLGKTKIRIHLGQPKNQWIESYYFYQKKGYKFYKKNFLQKNLDTN</sequence>
<dbReference type="Gene3D" id="3.40.630.30">
    <property type="match status" value="1"/>
</dbReference>
<feature type="domain" description="N-acetyltransferase" evidence="1">
    <location>
        <begin position="1"/>
        <end position="148"/>
    </location>
</feature>
<dbReference type="RefSeq" id="WP_046123973.1">
    <property type="nucleotide sequence ID" value="NZ_CM007353.1"/>
</dbReference>
<dbReference type="CDD" id="cd04301">
    <property type="entry name" value="NAT_SF"/>
    <property type="match status" value="1"/>
</dbReference>
<dbReference type="Pfam" id="PF00583">
    <property type="entry name" value="Acetyltransf_1"/>
    <property type="match status" value="1"/>
</dbReference>
<evidence type="ECO:0000313" key="2">
    <source>
        <dbReference type="EMBL" id="OEU39120.1"/>
    </source>
</evidence>